<name>A0A9W9FV89_9EURO</name>
<gene>
    <name evidence="1" type="ORF">N7456_003739</name>
</gene>
<dbReference type="EMBL" id="JAPQKH010000003">
    <property type="protein sequence ID" value="KAJ5107064.1"/>
    <property type="molecule type" value="Genomic_DNA"/>
</dbReference>
<dbReference type="AlphaFoldDB" id="A0A9W9FV89"/>
<evidence type="ECO:0000313" key="2">
    <source>
        <dbReference type="Proteomes" id="UP001149165"/>
    </source>
</evidence>
<proteinExistence type="predicted"/>
<evidence type="ECO:0000313" key="1">
    <source>
        <dbReference type="EMBL" id="KAJ5107064.1"/>
    </source>
</evidence>
<dbReference type="Proteomes" id="UP001149165">
    <property type="component" value="Unassembled WGS sequence"/>
</dbReference>
<sequence>MLGSLLDLVEPTFLDVWNASPVSLEGGFTHNIPSSTCKRKEPSTLAECQPLSPSLHEKFPPEIWDMIQQYDIGRLLFVMKVAAQLEKSALRPAFIPNDRLITGKFLLTSNILRIHLTTLGNRTYISRLEDATVVGKIPLPGSLEFMRSWQPSILPMKVIANIKKMLKMRYKDSIINDEKYLAIKSDGVGIVDLAFRRFNKKPDWILNTTTRPFEAEIAEIRHADISRLTVISDVRIYSY</sequence>
<reference evidence="1" key="1">
    <citation type="submission" date="2022-11" db="EMBL/GenBank/DDBJ databases">
        <authorList>
            <person name="Petersen C."/>
        </authorList>
    </citation>
    <scope>NUCLEOTIDE SEQUENCE</scope>
    <source>
        <strain evidence="1">IBT 30069</strain>
    </source>
</reference>
<reference evidence="1" key="2">
    <citation type="journal article" date="2023" name="IMA Fungus">
        <title>Comparative genomic study of the Penicillium genus elucidates a diverse pangenome and 15 lateral gene transfer events.</title>
        <authorList>
            <person name="Petersen C."/>
            <person name="Sorensen T."/>
            <person name="Nielsen M.R."/>
            <person name="Sondergaard T.E."/>
            <person name="Sorensen J.L."/>
            <person name="Fitzpatrick D.A."/>
            <person name="Frisvad J.C."/>
            <person name="Nielsen K.L."/>
        </authorList>
    </citation>
    <scope>NUCLEOTIDE SEQUENCE</scope>
    <source>
        <strain evidence="1">IBT 30069</strain>
    </source>
</reference>
<keyword evidence="2" id="KW-1185">Reference proteome</keyword>
<protein>
    <submittedName>
        <fullName evidence="1">Uncharacterized protein</fullName>
    </submittedName>
</protein>
<organism evidence="1 2">
    <name type="scientific">Penicillium angulare</name>
    <dbReference type="NCBI Taxonomy" id="116970"/>
    <lineage>
        <taxon>Eukaryota</taxon>
        <taxon>Fungi</taxon>
        <taxon>Dikarya</taxon>
        <taxon>Ascomycota</taxon>
        <taxon>Pezizomycotina</taxon>
        <taxon>Eurotiomycetes</taxon>
        <taxon>Eurotiomycetidae</taxon>
        <taxon>Eurotiales</taxon>
        <taxon>Aspergillaceae</taxon>
        <taxon>Penicillium</taxon>
    </lineage>
</organism>
<accession>A0A9W9FV89</accession>
<dbReference type="OrthoDB" id="4200744at2759"/>
<comment type="caution">
    <text evidence="1">The sequence shown here is derived from an EMBL/GenBank/DDBJ whole genome shotgun (WGS) entry which is preliminary data.</text>
</comment>